<evidence type="ECO:0000313" key="1">
    <source>
        <dbReference type="EMBL" id="RAK21005.1"/>
    </source>
</evidence>
<reference evidence="1 2" key="1">
    <citation type="submission" date="2018-06" db="EMBL/GenBank/DDBJ databases">
        <title>Genomic Encyclopedia of Type Strains, Phase III (KMG-III): the genomes of soil and plant-associated and newly described type strains.</title>
        <authorList>
            <person name="Whitman W."/>
        </authorList>
    </citation>
    <scope>NUCLEOTIDE SEQUENCE [LARGE SCALE GENOMIC DNA]</scope>
    <source>
        <strain evidence="1 2">CGMCC 1.12398</strain>
    </source>
</reference>
<proteinExistence type="predicted"/>
<dbReference type="OrthoDB" id="770454at2"/>
<dbReference type="AlphaFoldDB" id="A0A327YMT2"/>
<keyword evidence="2" id="KW-1185">Reference proteome</keyword>
<evidence type="ECO:0008006" key="3">
    <source>
        <dbReference type="Google" id="ProtNLM"/>
    </source>
</evidence>
<dbReference type="RefSeq" id="WP_111567397.1">
    <property type="nucleotide sequence ID" value="NZ_QLMI01000006.1"/>
</dbReference>
<protein>
    <recommendedName>
        <fullName evidence="3">Addiction module component</fullName>
    </recommendedName>
</protein>
<gene>
    <name evidence="1" type="ORF">B0I03_106116</name>
</gene>
<sequence length="73" mass="8702">MDIQLEKLELIKMLMETENPSVLKAVRKIFQKDEKDWWDELSDEQKEFLEASLKQADNGEVHDFNTFIAPYLK</sequence>
<organism evidence="1 2">
    <name type="scientific">Flavobacterium aquaticum</name>
    <dbReference type="NCBI Taxonomy" id="1236486"/>
    <lineage>
        <taxon>Bacteria</taxon>
        <taxon>Pseudomonadati</taxon>
        <taxon>Bacteroidota</taxon>
        <taxon>Flavobacteriia</taxon>
        <taxon>Flavobacteriales</taxon>
        <taxon>Flavobacteriaceae</taxon>
        <taxon>Flavobacterium</taxon>
    </lineage>
</organism>
<name>A0A327YMT2_9FLAO</name>
<evidence type="ECO:0000313" key="2">
    <source>
        <dbReference type="Proteomes" id="UP000249620"/>
    </source>
</evidence>
<dbReference type="Proteomes" id="UP000249620">
    <property type="component" value="Unassembled WGS sequence"/>
</dbReference>
<comment type="caution">
    <text evidence="1">The sequence shown here is derived from an EMBL/GenBank/DDBJ whole genome shotgun (WGS) entry which is preliminary data.</text>
</comment>
<dbReference type="EMBL" id="QLMI01000006">
    <property type="protein sequence ID" value="RAK21005.1"/>
    <property type="molecule type" value="Genomic_DNA"/>
</dbReference>
<accession>A0A327YMT2</accession>